<accession>A0A1W1I8J0</accession>
<proteinExistence type="predicted"/>
<dbReference type="AlphaFoldDB" id="A0A1W1I8J0"/>
<protein>
    <submittedName>
        <fullName evidence="2">Uncharacterized protein</fullName>
    </submittedName>
</protein>
<dbReference type="Proteomes" id="UP000192042">
    <property type="component" value="Chromosome I"/>
</dbReference>
<evidence type="ECO:0000256" key="1">
    <source>
        <dbReference type="SAM" id="MobiDB-lite"/>
    </source>
</evidence>
<dbReference type="KEGG" id="nja:NSJP_2946"/>
<name>A0A1W1I8J0_9BACT</name>
<evidence type="ECO:0000313" key="3">
    <source>
        <dbReference type="Proteomes" id="UP000192042"/>
    </source>
</evidence>
<dbReference type="OrthoDB" id="9778846at2"/>
<evidence type="ECO:0000313" key="2">
    <source>
        <dbReference type="EMBL" id="SLM49113.1"/>
    </source>
</evidence>
<gene>
    <name evidence="2" type="ORF">NSJP_2946</name>
</gene>
<reference evidence="2 3" key="1">
    <citation type="submission" date="2017-03" db="EMBL/GenBank/DDBJ databases">
        <authorList>
            <person name="Afonso C.L."/>
            <person name="Miller P.J."/>
            <person name="Scott M.A."/>
            <person name="Spackman E."/>
            <person name="Goraichik I."/>
            <person name="Dimitrov K.M."/>
            <person name="Suarez D.L."/>
            <person name="Swayne D.E."/>
        </authorList>
    </citation>
    <scope>NUCLEOTIDE SEQUENCE [LARGE SCALE GENOMIC DNA]</scope>
    <source>
        <strain evidence="2">Genome sequencing of Nitrospira japonica strain NJ11</strain>
    </source>
</reference>
<organism evidence="2 3">
    <name type="scientific">Nitrospira japonica</name>
    <dbReference type="NCBI Taxonomy" id="1325564"/>
    <lineage>
        <taxon>Bacteria</taxon>
        <taxon>Pseudomonadati</taxon>
        <taxon>Nitrospirota</taxon>
        <taxon>Nitrospiria</taxon>
        <taxon>Nitrospirales</taxon>
        <taxon>Nitrospiraceae</taxon>
        <taxon>Nitrospira</taxon>
    </lineage>
</organism>
<dbReference type="RefSeq" id="WP_080887398.1">
    <property type="nucleotide sequence ID" value="NZ_LT828648.1"/>
</dbReference>
<keyword evidence="3" id="KW-1185">Reference proteome</keyword>
<feature type="compositionally biased region" description="Basic and acidic residues" evidence="1">
    <location>
        <begin position="352"/>
        <end position="373"/>
    </location>
</feature>
<dbReference type="EMBL" id="LT828648">
    <property type="protein sequence ID" value="SLM49113.1"/>
    <property type="molecule type" value="Genomic_DNA"/>
</dbReference>
<sequence>MSTATSPLTPSLIESVIDAMPIQGRIMLHLILLQHFDVSDEEINYMTMDRPDPRCVAGSKPTYNILTQEAVKAVRDKRDQYLRQVRLKRERTWLQCECLTTLSRLRELMAERAAHLLTTRFNLPSEALEALQAQARTTVNRPAIRMLDQRWEAQEIQLEDYQQQRLGIEMQVQLRLAERYRKRLALAARERQTADYQPLQDHEIAHIWGIPAGSLAARKVKHMTAYLQGLQAALQGSAAKTGQTSPPLDLWRETFTVLAIRPVQRSVSTYDGLERTEANLIEKLVSLTSGVVGEDVETKFWLSLVHGASSNAVLSEVTRNLFGLQRLAAILGDTDASPESIDDMLLARVTPKPRDEEEEAKLLEKKPTDPANDMREHVLKSMFGEQHTDLYGGGKW</sequence>
<dbReference type="STRING" id="1325564.NSJP_2946"/>
<feature type="region of interest" description="Disordered" evidence="1">
    <location>
        <begin position="351"/>
        <end position="373"/>
    </location>
</feature>